<feature type="region of interest" description="Disordered" evidence="1">
    <location>
        <begin position="1"/>
        <end position="36"/>
    </location>
</feature>
<dbReference type="RefSeq" id="XP_003055361.1">
    <property type="nucleotide sequence ID" value="XM_003055315.1"/>
</dbReference>
<feature type="compositionally biased region" description="Basic and acidic residues" evidence="1">
    <location>
        <begin position="216"/>
        <end position="227"/>
    </location>
</feature>
<feature type="compositionally biased region" description="Basic residues" evidence="1">
    <location>
        <begin position="205"/>
        <end position="215"/>
    </location>
</feature>
<evidence type="ECO:0000313" key="2">
    <source>
        <dbReference type="EMBL" id="EEH60613.1"/>
    </source>
</evidence>
<evidence type="ECO:0000313" key="3">
    <source>
        <dbReference type="Proteomes" id="UP000001876"/>
    </source>
</evidence>
<keyword evidence="3" id="KW-1185">Reference proteome</keyword>
<dbReference type="KEGG" id="mpp:MICPUCDRAFT_49906"/>
<name>C1MGQ9_MICPC</name>
<dbReference type="EMBL" id="GG663735">
    <property type="protein sequence ID" value="EEH60613.1"/>
    <property type="molecule type" value="Genomic_DNA"/>
</dbReference>
<accession>C1MGQ9</accession>
<gene>
    <name evidence="2" type="ORF">MICPUCDRAFT_49906</name>
</gene>
<dbReference type="OrthoDB" id="497643at2759"/>
<feature type="compositionally biased region" description="Low complexity" evidence="1">
    <location>
        <begin position="1"/>
        <end position="15"/>
    </location>
</feature>
<proteinExistence type="predicted"/>
<dbReference type="GeneID" id="9681060"/>
<dbReference type="OMA" id="CDELWWP"/>
<protein>
    <submittedName>
        <fullName evidence="2">Predicted protein</fullName>
    </submittedName>
</protein>
<evidence type="ECO:0000256" key="1">
    <source>
        <dbReference type="SAM" id="MobiDB-lite"/>
    </source>
</evidence>
<reference evidence="2 3" key="1">
    <citation type="journal article" date="2009" name="Science">
        <title>Green evolution and dynamic adaptations revealed by genomes of the marine picoeukaryotes Micromonas.</title>
        <authorList>
            <person name="Worden A.Z."/>
            <person name="Lee J.H."/>
            <person name="Mock T."/>
            <person name="Rouze P."/>
            <person name="Simmons M.P."/>
            <person name="Aerts A.L."/>
            <person name="Allen A.E."/>
            <person name="Cuvelier M.L."/>
            <person name="Derelle E."/>
            <person name="Everett M.V."/>
            <person name="Foulon E."/>
            <person name="Grimwood J."/>
            <person name="Gundlach H."/>
            <person name="Henrissat B."/>
            <person name="Napoli C."/>
            <person name="McDonald S.M."/>
            <person name="Parker M.S."/>
            <person name="Rombauts S."/>
            <person name="Salamov A."/>
            <person name="Von Dassow P."/>
            <person name="Badger J.H."/>
            <person name="Coutinho P.M."/>
            <person name="Demir E."/>
            <person name="Dubchak I."/>
            <person name="Gentemann C."/>
            <person name="Eikrem W."/>
            <person name="Gready J.E."/>
            <person name="John U."/>
            <person name="Lanier W."/>
            <person name="Lindquist E.A."/>
            <person name="Lucas S."/>
            <person name="Mayer K.F."/>
            <person name="Moreau H."/>
            <person name="Not F."/>
            <person name="Otillar R."/>
            <person name="Panaud O."/>
            <person name="Pangilinan J."/>
            <person name="Paulsen I."/>
            <person name="Piegu B."/>
            <person name="Poliakov A."/>
            <person name="Robbens S."/>
            <person name="Schmutz J."/>
            <person name="Toulza E."/>
            <person name="Wyss T."/>
            <person name="Zelensky A."/>
            <person name="Zhou K."/>
            <person name="Armbrust E.V."/>
            <person name="Bhattacharya D."/>
            <person name="Goodenough U.W."/>
            <person name="Van de Peer Y."/>
            <person name="Grigoriev I.V."/>
        </authorList>
    </citation>
    <scope>NUCLEOTIDE SEQUENCE [LARGE SCALE GENOMIC DNA]</scope>
    <source>
        <strain evidence="2 3">CCMP1545</strain>
    </source>
</reference>
<sequence>MPPAAADPDAPSGSGSDDDDDGDAVPRDSDGSWEDPMEEICPLEARCNPALDGVFDKTAVLARVARLTAPELAALAERCVCPPKEKCKYRKCVDSDAAWWPHCASAWYEPGMAPEKPGRPPKQRKTWKNAYLALRPEEGPSPEEIAAREAKIARHEEKMAVWELEKKAGRMCVRGNAVGGATVVSPEAAGAGGDKHAMREFYRTVRSKPKGKVKKGRDAAHAGDDGE</sequence>
<dbReference type="AlphaFoldDB" id="C1MGQ9"/>
<dbReference type="Proteomes" id="UP000001876">
    <property type="component" value="Unassembled WGS sequence"/>
</dbReference>
<organism evidence="3">
    <name type="scientific">Micromonas pusilla (strain CCMP1545)</name>
    <name type="common">Picoplanktonic green alga</name>
    <dbReference type="NCBI Taxonomy" id="564608"/>
    <lineage>
        <taxon>Eukaryota</taxon>
        <taxon>Viridiplantae</taxon>
        <taxon>Chlorophyta</taxon>
        <taxon>Mamiellophyceae</taxon>
        <taxon>Mamiellales</taxon>
        <taxon>Mamiellaceae</taxon>
        <taxon>Micromonas</taxon>
    </lineage>
</organism>
<feature type="region of interest" description="Disordered" evidence="1">
    <location>
        <begin position="205"/>
        <end position="227"/>
    </location>
</feature>